<sequence>MKAVSPLPLCFCTLKLPLTRSISVTSFVSVKKWIKMVTFQIK</sequence>
<dbReference type="AlphaFoldDB" id="A0A0E9S606"/>
<accession>A0A0E9S606</accession>
<dbReference type="EMBL" id="GBXM01072614">
    <property type="protein sequence ID" value="JAH35963.1"/>
    <property type="molecule type" value="Transcribed_RNA"/>
</dbReference>
<proteinExistence type="predicted"/>
<organism evidence="1">
    <name type="scientific">Anguilla anguilla</name>
    <name type="common">European freshwater eel</name>
    <name type="synonym">Muraena anguilla</name>
    <dbReference type="NCBI Taxonomy" id="7936"/>
    <lineage>
        <taxon>Eukaryota</taxon>
        <taxon>Metazoa</taxon>
        <taxon>Chordata</taxon>
        <taxon>Craniata</taxon>
        <taxon>Vertebrata</taxon>
        <taxon>Euteleostomi</taxon>
        <taxon>Actinopterygii</taxon>
        <taxon>Neopterygii</taxon>
        <taxon>Teleostei</taxon>
        <taxon>Anguilliformes</taxon>
        <taxon>Anguillidae</taxon>
        <taxon>Anguilla</taxon>
    </lineage>
</organism>
<reference evidence="1" key="1">
    <citation type="submission" date="2014-11" db="EMBL/GenBank/DDBJ databases">
        <authorList>
            <person name="Amaro Gonzalez C."/>
        </authorList>
    </citation>
    <scope>NUCLEOTIDE SEQUENCE</scope>
</reference>
<protein>
    <submittedName>
        <fullName evidence="1">Uncharacterized protein</fullName>
    </submittedName>
</protein>
<name>A0A0E9S606_ANGAN</name>
<reference evidence="1" key="2">
    <citation type="journal article" date="2015" name="Fish Shellfish Immunol.">
        <title>Early steps in the European eel (Anguilla anguilla)-Vibrio vulnificus interaction in the gills: Role of the RtxA13 toxin.</title>
        <authorList>
            <person name="Callol A."/>
            <person name="Pajuelo D."/>
            <person name="Ebbesson L."/>
            <person name="Teles M."/>
            <person name="MacKenzie S."/>
            <person name="Amaro C."/>
        </authorList>
    </citation>
    <scope>NUCLEOTIDE SEQUENCE</scope>
</reference>
<evidence type="ECO:0000313" key="1">
    <source>
        <dbReference type="EMBL" id="JAH35963.1"/>
    </source>
</evidence>